<comment type="caution">
    <text evidence="1">The sequence shown here is derived from an EMBL/GenBank/DDBJ whole genome shotgun (WGS) entry which is preliminary data.</text>
</comment>
<gene>
    <name evidence="1" type="ORF">EQ812_10290</name>
</gene>
<evidence type="ECO:0000313" key="1">
    <source>
        <dbReference type="EMBL" id="TBW71588.1"/>
    </source>
</evidence>
<dbReference type="EMBL" id="SCHB01000007">
    <property type="protein sequence ID" value="TBW71588.1"/>
    <property type="molecule type" value="Genomic_DNA"/>
</dbReference>
<accession>A0A4Q9WBI9</accession>
<proteinExistence type="predicted"/>
<dbReference type="Proteomes" id="UP000293637">
    <property type="component" value="Unassembled WGS sequence"/>
</dbReference>
<evidence type="ECO:0000313" key="2">
    <source>
        <dbReference type="Proteomes" id="UP000293637"/>
    </source>
</evidence>
<name>A0A4Q9WBI9_STALU</name>
<reference evidence="1 2" key="1">
    <citation type="journal article" date="2019" name="Sci. Transl. Med.">
        <title>Quorum sensing between bacterial species on the skin protects against epidermal injury in atopic dermatitis.</title>
        <authorList>
            <person name="Williams M.R."/>
        </authorList>
    </citation>
    <scope>NUCLEOTIDE SEQUENCE [LARGE SCALE GENOMIC DNA]</scope>
    <source>
        <strain evidence="1 2">E7</strain>
    </source>
</reference>
<protein>
    <submittedName>
        <fullName evidence="1">NETI motif-containing protein</fullName>
    </submittedName>
</protein>
<dbReference type="GeneID" id="58091723"/>
<organism evidence="1 2">
    <name type="scientific">Staphylococcus lugdunensis</name>
    <dbReference type="NCBI Taxonomy" id="28035"/>
    <lineage>
        <taxon>Bacteria</taxon>
        <taxon>Bacillati</taxon>
        <taxon>Bacillota</taxon>
        <taxon>Bacilli</taxon>
        <taxon>Bacillales</taxon>
        <taxon>Staphylococcaceae</taxon>
        <taxon>Staphylococcus</taxon>
    </lineage>
</organism>
<dbReference type="InterPro" id="IPR025930">
    <property type="entry name" value="NETI"/>
</dbReference>
<dbReference type="AlphaFoldDB" id="A0A4Q9WBI9"/>
<dbReference type="Pfam" id="PF14044">
    <property type="entry name" value="NETI"/>
    <property type="match status" value="1"/>
</dbReference>
<sequence length="59" mass="6841">MKFQVNDNETITECIQRMRSDGYIPIRRIEKPIFQGLADGSIEVLKQEVIFIGKKLNTD</sequence>
<dbReference type="RefSeq" id="WP_002492702.1">
    <property type="nucleotide sequence ID" value="NZ_AP021848.1"/>
</dbReference>